<evidence type="ECO:0000313" key="13">
    <source>
        <dbReference type="EMBL" id="CAJ1940956.1"/>
    </source>
</evidence>
<keyword evidence="14" id="KW-1185">Reference proteome</keyword>
<keyword evidence="5" id="KW-0479">Metal-binding</keyword>
<dbReference type="Gramene" id="rna-AYBTSS11_LOCUS10003">
    <property type="protein sequence ID" value="CAJ1940956.1"/>
    <property type="gene ID" value="gene-AYBTSS11_LOCUS10003"/>
</dbReference>
<protein>
    <recommendedName>
        <fullName evidence="4">protein-serine/threonine phosphatase</fullName>
        <ecNumber evidence="4">3.1.3.16</ecNumber>
    </recommendedName>
</protein>
<dbReference type="Gene3D" id="3.60.40.10">
    <property type="entry name" value="PPM-type phosphatase domain"/>
    <property type="match status" value="1"/>
</dbReference>
<gene>
    <name evidence="13" type="ORF">AYBTSS11_LOCUS10003</name>
</gene>
<evidence type="ECO:0000313" key="14">
    <source>
        <dbReference type="Proteomes" id="UP001189624"/>
    </source>
</evidence>
<keyword evidence="6" id="KW-0378">Hydrolase</keyword>
<dbReference type="GO" id="GO:0046872">
    <property type="term" value="F:metal ion binding"/>
    <property type="evidence" value="ECO:0007669"/>
    <property type="project" value="UniProtKB-KW"/>
</dbReference>
<dbReference type="PANTHER" id="PTHR47992">
    <property type="entry name" value="PROTEIN PHOSPHATASE"/>
    <property type="match status" value="1"/>
</dbReference>
<reference evidence="13" key="1">
    <citation type="submission" date="2023-10" db="EMBL/GenBank/DDBJ databases">
        <authorList>
            <person name="Domelevo Entfellner J.-B."/>
        </authorList>
    </citation>
    <scope>NUCLEOTIDE SEQUENCE</scope>
</reference>
<keyword evidence="9" id="KW-0464">Manganese</keyword>
<name>A0AA86VCZ1_9FABA</name>
<evidence type="ECO:0000256" key="9">
    <source>
        <dbReference type="ARBA" id="ARBA00023211"/>
    </source>
</evidence>
<evidence type="ECO:0000256" key="4">
    <source>
        <dbReference type="ARBA" id="ARBA00013081"/>
    </source>
</evidence>
<dbReference type="InterPro" id="IPR036457">
    <property type="entry name" value="PPM-type-like_dom_sf"/>
</dbReference>
<dbReference type="PROSITE" id="PS51746">
    <property type="entry name" value="PPM_2"/>
    <property type="match status" value="1"/>
</dbReference>
<proteinExistence type="inferred from homology"/>
<dbReference type="AlphaFoldDB" id="A0AA86VCZ1"/>
<evidence type="ECO:0000256" key="8">
    <source>
        <dbReference type="ARBA" id="ARBA00022912"/>
    </source>
</evidence>
<comment type="cofactor">
    <cofactor evidence="1">
        <name>Mn(2+)</name>
        <dbReference type="ChEBI" id="CHEBI:29035"/>
    </cofactor>
</comment>
<dbReference type="FunFam" id="3.60.40.10:FF:000038">
    <property type="entry name" value="Probable protein phosphatase 2C 34"/>
    <property type="match status" value="1"/>
</dbReference>
<dbReference type="Pfam" id="PF00481">
    <property type="entry name" value="PP2C"/>
    <property type="match status" value="1"/>
</dbReference>
<dbReference type="SMART" id="SM00332">
    <property type="entry name" value="PP2Cc"/>
    <property type="match status" value="1"/>
</dbReference>
<comment type="cofactor">
    <cofactor evidence="2">
        <name>Mg(2+)</name>
        <dbReference type="ChEBI" id="CHEBI:18420"/>
    </cofactor>
</comment>
<dbReference type="EMBL" id="OY731400">
    <property type="protein sequence ID" value="CAJ1940956.1"/>
    <property type="molecule type" value="Genomic_DNA"/>
</dbReference>
<comment type="similarity">
    <text evidence="3">Belongs to the PP2C family.</text>
</comment>
<dbReference type="InterPro" id="IPR015655">
    <property type="entry name" value="PP2C"/>
</dbReference>
<sequence>MKAAPKLACQYDFDHYMCHVGTGEETSQTFYYIKEVVLLWRKFRKSKRIIMVLFPSFVNGLARTVSIKKEKNCKKEDGRKAAEELAKEARKNELLLSSSGVVKSTKANNFVSVFTNKGQKGVNQDRLLVWEEFGCQQDMMFCGVFDGHGPWGHFVARRVRKLLPAFLLCNWQENLAATSLDLDFQMEADKHIHGLDMWKHSYTKTCAAVDQDLKKQTGFDSFLSGTTALTIIKQGEDLIIANIGDSRAVLATTAEDGTLTPHQLTTDFKPNLPQEAERITQCRGRVFSLEDEPGVYRVWMPNGKTPGLAISRAFGDHCMKDFGLISAPDVTHTQLTTRDHFVILATDGVWDVISNQEAVTVVSATPHKEKAAQRLVKFAIHEWKRKKSGIAMDDMSAICLFFHSSPSHQLPAIKIVD</sequence>
<evidence type="ECO:0000256" key="1">
    <source>
        <dbReference type="ARBA" id="ARBA00001936"/>
    </source>
</evidence>
<dbReference type="EC" id="3.1.3.16" evidence="4"/>
<comment type="catalytic activity">
    <reaction evidence="10">
        <text>O-phospho-L-seryl-[protein] + H2O = L-seryl-[protein] + phosphate</text>
        <dbReference type="Rhea" id="RHEA:20629"/>
        <dbReference type="Rhea" id="RHEA-COMP:9863"/>
        <dbReference type="Rhea" id="RHEA-COMP:11604"/>
        <dbReference type="ChEBI" id="CHEBI:15377"/>
        <dbReference type="ChEBI" id="CHEBI:29999"/>
        <dbReference type="ChEBI" id="CHEBI:43474"/>
        <dbReference type="ChEBI" id="CHEBI:83421"/>
        <dbReference type="EC" id="3.1.3.16"/>
    </reaction>
</comment>
<dbReference type="GO" id="GO:0004722">
    <property type="term" value="F:protein serine/threonine phosphatase activity"/>
    <property type="evidence" value="ECO:0007669"/>
    <property type="project" value="UniProtKB-EC"/>
</dbReference>
<feature type="domain" description="PPM-type phosphatase" evidence="12">
    <location>
        <begin position="110"/>
        <end position="402"/>
    </location>
</feature>
<dbReference type="InterPro" id="IPR001932">
    <property type="entry name" value="PPM-type_phosphatase-like_dom"/>
</dbReference>
<evidence type="ECO:0000256" key="10">
    <source>
        <dbReference type="ARBA" id="ARBA00047761"/>
    </source>
</evidence>
<evidence type="ECO:0000256" key="11">
    <source>
        <dbReference type="ARBA" id="ARBA00048336"/>
    </source>
</evidence>
<dbReference type="CDD" id="cd00143">
    <property type="entry name" value="PP2Cc"/>
    <property type="match status" value="1"/>
</dbReference>
<dbReference type="GO" id="GO:0045926">
    <property type="term" value="P:negative regulation of growth"/>
    <property type="evidence" value="ECO:0007669"/>
    <property type="project" value="UniProtKB-ARBA"/>
</dbReference>
<comment type="catalytic activity">
    <reaction evidence="11">
        <text>O-phospho-L-threonyl-[protein] + H2O = L-threonyl-[protein] + phosphate</text>
        <dbReference type="Rhea" id="RHEA:47004"/>
        <dbReference type="Rhea" id="RHEA-COMP:11060"/>
        <dbReference type="Rhea" id="RHEA-COMP:11605"/>
        <dbReference type="ChEBI" id="CHEBI:15377"/>
        <dbReference type="ChEBI" id="CHEBI:30013"/>
        <dbReference type="ChEBI" id="CHEBI:43474"/>
        <dbReference type="ChEBI" id="CHEBI:61977"/>
        <dbReference type="EC" id="3.1.3.16"/>
    </reaction>
</comment>
<organism evidence="13 14">
    <name type="scientific">Sphenostylis stenocarpa</name>
    <dbReference type="NCBI Taxonomy" id="92480"/>
    <lineage>
        <taxon>Eukaryota</taxon>
        <taxon>Viridiplantae</taxon>
        <taxon>Streptophyta</taxon>
        <taxon>Embryophyta</taxon>
        <taxon>Tracheophyta</taxon>
        <taxon>Spermatophyta</taxon>
        <taxon>Magnoliopsida</taxon>
        <taxon>eudicotyledons</taxon>
        <taxon>Gunneridae</taxon>
        <taxon>Pentapetalae</taxon>
        <taxon>rosids</taxon>
        <taxon>fabids</taxon>
        <taxon>Fabales</taxon>
        <taxon>Fabaceae</taxon>
        <taxon>Papilionoideae</taxon>
        <taxon>50 kb inversion clade</taxon>
        <taxon>NPAAA clade</taxon>
        <taxon>indigoferoid/millettioid clade</taxon>
        <taxon>Phaseoleae</taxon>
        <taxon>Sphenostylis</taxon>
    </lineage>
</organism>
<dbReference type="Proteomes" id="UP001189624">
    <property type="component" value="Chromosome 3"/>
</dbReference>
<accession>A0AA86VCZ1</accession>
<dbReference type="GO" id="GO:0009414">
    <property type="term" value="P:response to water deprivation"/>
    <property type="evidence" value="ECO:0007669"/>
    <property type="project" value="UniProtKB-ARBA"/>
</dbReference>
<evidence type="ECO:0000256" key="3">
    <source>
        <dbReference type="ARBA" id="ARBA00006702"/>
    </source>
</evidence>
<evidence type="ECO:0000259" key="12">
    <source>
        <dbReference type="PROSITE" id="PS51746"/>
    </source>
</evidence>
<keyword evidence="7" id="KW-0460">Magnesium</keyword>
<keyword evidence="8" id="KW-0904">Protein phosphatase</keyword>
<evidence type="ECO:0000256" key="2">
    <source>
        <dbReference type="ARBA" id="ARBA00001946"/>
    </source>
</evidence>
<evidence type="ECO:0000256" key="5">
    <source>
        <dbReference type="ARBA" id="ARBA00022723"/>
    </source>
</evidence>
<dbReference type="SUPFAM" id="SSF81606">
    <property type="entry name" value="PP2C-like"/>
    <property type="match status" value="1"/>
</dbReference>
<evidence type="ECO:0000256" key="7">
    <source>
        <dbReference type="ARBA" id="ARBA00022842"/>
    </source>
</evidence>
<evidence type="ECO:0000256" key="6">
    <source>
        <dbReference type="ARBA" id="ARBA00022801"/>
    </source>
</evidence>